<organism evidence="8 9">
    <name type="scientific">Lolium multiflorum</name>
    <name type="common">Italian ryegrass</name>
    <name type="synonym">Lolium perenne subsp. multiflorum</name>
    <dbReference type="NCBI Taxonomy" id="4521"/>
    <lineage>
        <taxon>Eukaryota</taxon>
        <taxon>Viridiplantae</taxon>
        <taxon>Streptophyta</taxon>
        <taxon>Embryophyta</taxon>
        <taxon>Tracheophyta</taxon>
        <taxon>Spermatophyta</taxon>
        <taxon>Magnoliopsida</taxon>
        <taxon>Liliopsida</taxon>
        <taxon>Poales</taxon>
        <taxon>Poaceae</taxon>
        <taxon>BOP clade</taxon>
        <taxon>Pooideae</taxon>
        <taxon>Poodae</taxon>
        <taxon>Poeae</taxon>
        <taxon>Poeae Chloroplast Group 2 (Poeae type)</taxon>
        <taxon>Loliodinae</taxon>
        <taxon>Loliinae</taxon>
        <taxon>Lolium</taxon>
    </lineage>
</organism>
<dbReference type="InterPro" id="IPR019378">
    <property type="entry name" value="GDP-Fuc_O-FucTrfase"/>
</dbReference>
<sequence length="610" mass="66677">MASRGGSGGRAAGLGGGESPPHPPVFRTDAERRKWKRSEGARKRSARRWTNWGLTPPGKLARYGPGEGSSSGRSSRAPRLPVAEREEDDLVPARSPTISAGDYVHGSDEEEAVLARAKAISDAEARRASAGGSRRRPPGRGLKLQLSPRPLRHSTPVHNPIARQYTKPAISSCRCRWPSVCSSFSLAGGAMVDPRQVVAGFLTLSMFVMLGNMIKHDHFTSVSELSIEATGVEFNAMKIADNTEITNANRAGVEPLNEAVEEVKPCWTKPSPKGEQSNGFVTLSLTMGPEYHISQIADAVVIARYLGATLVLPEIRGDELGKSRNFQDMYDAEKFKRSLDGVVKVVDKLPNEWSSKKPAVIRVPNRVTEHFILETIQPIFQTNSYLRLAIIFSSVSLKPKGTNNKDLDSTACHAMFSGLKLKPEYSEVAEQMLGRLKELSKKSDEKVVAVDLRTDLLEKKVCKTSGGARRKGCYNPHEVLNFLKKVGFSANTTIYLTETWWHKGLNTLKEAFPNTYTKDDIMPAEKKGEFLNSGDSDLARALDLEICSQSDVFVPAIAGMFYGHVAGKRIGSGLTEILVPATGLGASAQASDFISTYITKKSHFAYSCYC</sequence>
<comment type="similarity">
    <text evidence="1">Belongs to the glycosyltransferase GT106 family.</text>
</comment>
<dbReference type="Proteomes" id="UP001231189">
    <property type="component" value="Unassembled WGS sequence"/>
</dbReference>
<dbReference type="Pfam" id="PF10250">
    <property type="entry name" value="O-FucT"/>
    <property type="match status" value="1"/>
</dbReference>
<dbReference type="GO" id="GO:0006004">
    <property type="term" value="P:fucose metabolic process"/>
    <property type="evidence" value="ECO:0007669"/>
    <property type="project" value="UniProtKB-KW"/>
</dbReference>
<evidence type="ECO:0000256" key="3">
    <source>
        <dbReference type="ARBA" id="ARBA00022679"/>
    </source>
</evidence>
<dbReference type="InterPro" id="IPR024709">
    <property type="entry name" value="FucosylTrfase_pln"/>
</dbReference>
<evidence type="ECO:0000313" key="8">
    <source>
        <dbReference type="EMBL" id="KAK1632052.1"/>
    </source>
</evidence>
<feature type="compositionally biased region" description="Basic and acidic residues" evidence="7">
    <location>
        <begin position="28"/>
        <end position="42"/>
    </location>
</feature>
<feature type="region of interest" description="Disordered" evidence="7">
    <location>
        <begin position="124"/>
        <end position="144"/>
    </location>
</feature>
<evidence type="ECO:0000256" key="6">
    <source>
        <dbReference type="ARBA" id="ARBA00030350"/>
    </source>
</evidence>
<protein>
    <recommendedName>
        <fullName evidence="6">O-fucosyltransferase family protein</fullName>
    </recommendedName>
</protein>
<evidence type="ECO:0000256" key="5">
    <source>
        <dbReference type="ARBA" id="ARBA00023277"/>
    </source>
</evidence>
<dbReference type="PANTHER" id="PTHR31288:SF5">
    <property type="entry name" value="PROTEIN MANNAN SYNTHESIS-RELATED 1"/>
    <property type="match status" value="1"/>
</dbReference>
<evidence type="ECO:0000256" key="7">
    <source>
        <dbReference type="SAM" id="MobiDB-lite"/>
    </source>
</evidence>
<evidence type="ECO:0000256" key="1">
    <source>
        <dbReference type="ARBA" id="ARBA00007737"/>
    </source>
</evidence>
<name>A0AAD8RWJ5_LOLMU</name>
<accession>A0AAD8RWJ5</accession>
<keyword evidence="9" id="KW-1185">Reference proteome</keyword>
<keyword evidence="4" id="KW-0294">Fucose metabolism</keyword>
<evidence type="ECO:0000256" key="4">
    <source>
        <dbReference type="ARBA" id="ARBA00023253"/>
    </source>
</evidence>
<gene>
    <name evidence="8" type="ORF">QYE76_006367</name>
</gene>
<reference evidence="8" key="1">
    <citation type="submission" date="2023-07" db="EMBL/GenBank/DDBJ databases">
        <title>A chromosome-level genome assembly of Lolium multiflorum.</title>
        <authorList>
            <person name="Chen Y."/>
            <person name="Copetti D."/>
            <person name="Kolliker R."/>
            <person name="Studer B."/>
        </authorList>
    </citation>
    <scope>NUCLEOTIDE SEQUENCE</scope>
    <source>
        <strain evidence="8">02402/16</strain>
        <tissue evidence="8">Leaf</tissue>
    </source>
</reference>
<comment type="caution">
    <text evidence="8">The sequence shown here is derived from an EMBL/GenBank/DDBJ whole genome shotgun (WGS) entry which is preliminary data.</text>
</comment>
<dbReference type="CDD" id="cd11299">
    <property type="entry name" value="O-FucT_plant"/>
    <property type="match status" value="1"/>
</dbReference>
<proteinExistence type="inferred from homology"/>
<feature type="compositionally biased region" description="Gly residues" evidence="7">
    <location>
        <begin position="1"/>
        <end position="18"/>
    </location>
</feature>
<evidence type="ECO:0000256" key="2">
    <source>
        <dbReference type="ARBA" id="ARBA00022676"/>
    </source>
</evidence>
<keyword evidence="5" id="KW-0119">Carbohydrate metabolism</keyword>
<dbReference type="AlphaFoldDB" id="A0AAD8RWJ5"/>
<evidence type="ECO:0000313" key="9">
    <source>
        <dbReference type="Proteomes" id="UP001231189"/>
    </source>
</evidence>
<feature type="region of interest" description="Disordered" evidence="7">
    <location>
        <begin position="1"/>
        <end position="105"/>
    </location>
</feature>
<dbReference type="EMBL" id="JAUUTY010000005">
    <property type="protein sequence ID" value="KAK1632052.1"/>
    <property type="molecule type" value="Genomic_DNA"/>
</dbReference>
<keyword evidence="3" id="KW-0808">Transferase</keyword>
<keyword evidence="2" id="KW-0328">Glycosyltransferase</keyword>
<dbReference type="PANTHER" id="PTHR31288">
    <property type="entry name" value="O-FUCOSYLTRANSFERASE FAMILY PROTEIN"/>
    <property type="match status" value="1"/>
</dbReference>
<dbReference type="GO" id="GO:0016757">
    <property type="term" value="F:glycosyltransferase activity"/>
    <property type="evidence" value="ECO:0007669"/>
    <property type="project" value="UniProtKB-KW"/>
</dbReference>